<protein>
    <submittedName>
        <fullName evidence="1">Sulfotransferase family protein</fullName>
    </submittedName>
</protein>
<keyword evidence="2" id="KW-1185">Reference proteome</keyword>
<evidence type="ECO:0000313" key="1">
    <source>
        <dbReference type="EMBL" id="MBW4708547.1"/>
    </source>
</evidence>
<organism evidence="1 2">
    <name type="scientific">Roseobacter insulae</name>
    <dbReference type="NCBI Taxonomy" id="2859783"/>
    <lineage>
        <taxon>Bacteria</taxon>
        <taxon>Pseudomonadati</taxon>
        <taxon>Pseudomonadota</taxon>
        <taxon>Alphaproteobacteria</taxon>
        <taxon>Rhodobacterales</taxon>
        <taxon>Roseobacteraceae</taxon>
        <taxon>Roseobacter</taxon>
    </lineage>
</organism>
<dbReference type="GO" id="GO:0008146">
    <property type="term" value="F:sulfotransferase activity"/>
    <property type="evidence" value="ECO:0007669"/>
    <property type="project" value="InterPro"/>
</dbReference>
<evidence type="ECO:0000313" key="2">
    <source>
        <dbReference type="Proteomes" id="UP001138661"/>
    </source>
</evidence>
<accession>A0A9X1FVT2</accession>
<dbReference type="InterPro" id="IPR005331">
    <property type="entry name" value="Sulfotransferase"/>
</dbReference>
<dbReference type="RefSeq" id="WP_219502582.1">
    <property type="nucleotide sequence ID" value="NZ_JAHXDN010000003.1"/>
</dbReference>
<name>A0A9X1FVT2_9RHOB</name>
<comment type="caution">
    <text evidence="1">The sequence shown here is derived from an EMBL/GenBank/DDBJ whole genome shotgun (WGS) entry which is preliminary data.</text>
</comment>
<dbReference type="Proteomes" id="UP001138661">
    <property type="component" value="Unassembled WGS sequence"/>
</dbReference>
<gene>
    <name evidence="1" type="ORF">KX928_12210</name>
</gene>
<dbReference type="GO" id="GO:0016020">
    <property type="term" value="C:membrane"/>
    <property type="evidence" value="ECO:0007669"/>
    <property type="project" value="InterPro"/>
</dbReference>
<reference evidence="1" key="1">
    <citation type="submission" date="2021-07" db="EMBL/GenBank/DDBJ databases">
        <title>Roseobacter insulae sp. nov., isolated from a tidal flat.</title>
        <authorList>
            <person name="Park S."/>
            <person name="Yoon J.-H."/>
        </authorList>
    </citation>
    <scope>NUCLEOTIDE SEQUENCE</scope>
    <source>
        <strain evidence="1">YSTF-M11</strain>
    </source>
</reference>
<dbReference type="EMBL" id="JAHXDN010000003">
    <property type="protein sequence ID" value="MBW4708547.1"/>
    <property type="molecule type" value="Genomic_DNA"/>
</dbReference>
<proteinExistence type="predicted"/>
<dbReference type="Pfam" id="PF03567">
    <property type="entry name" value="Sulfotransfer_2"/>
    <property type="match status" value="1"/>
</dbReference>
<sequence>MIILDDKEMAFIHVPKCAGSTVRHQLLEFSNQEDTFKGPAILPDLGKVHLPHLTLDQVRSAFPEAFRKIGSYETFAITRDPISRFASALGQRLKQHKGVNIHTMDEHSKRREMEVVFDVLAANDGALPSEFIHFTRQSAFIELEGKQIVKHLFPMAKVSELVSVFAEKFGRAHVNPGRHNQSLEFRHDGLRDAAMKLNRSLKRLVPRSVYVQLKTAATPLLTKKPSAGSKRLPFTNAEIRLIEQYYAADFKYQQISKNRIKRRDEENA</sequence>
<dbReference type="AlphaFoldDB" id="A0A9X1FVT2"/>